<feature type="compositionally biased region" description="Basic and acidic residues" evidence="2">
    <location>
        <begin position="449"/>
        <end position="468"/>
    </location>
</feature>
<dbReference type="Gene3D" id="2.40.50.40">
    <property type="match status" value="1"/>
</dbReference>
<comment type="caution">
    <text evidence="4">The sequence shown here is derived from an EMBL/GenBank/DDBJ whole genome shotgun (WGS) entry which is preliminary data.</text>
</comment>
<comment type="subunit">
    <text evidence="1">Component of the NuA4 histone acetyltransferase complex.</text>
</comment>
<feature type="region of interest" description="Disordered" evidence="2">
    <location>
        <begin position="157"/>
        <end position="218"/>
    </location>
</feature>
<dbReference type="InParanoid" id="H0EHK6"/>
<reference evidence="4 5" key="1">
    <citation type="journal article" date="2012" name="Eukaryot. Cell">
        <title>Genome sequence of the fungus Glarea lozoyensis: the first genome sequence of a species from the Helotiaceae family.</title>
        <authorList>
            <person name="Youssar L."/>
            <person name="Gruening B.A."/>
            <person name="Erxleben A."/>
            <person name="Guenther S."/>
            <person name="Huettel W."/>
        </authorList>
    </citation>
    <scope>NUCLEOTIDE SEQUENCE [LARGE SCALE GENOMIC DNA]</scope>
    <source>
        <strain evidence="5">ATCC 74030 / MF5533</strain>
    </source>
</reference>
<accession>H0EHK6</accession>
<dbReference type="PROSITE" id="PS50013">
    <property type="entry name" value="CHROMO_2"/>
    <property type="match status" value="1"/>
</dbReference>
<feature type="region of interest" description="Disordered" evidence="2">
    <location>
        <begin position="240"/>
        <end position="299"/>
    </location>
</feature>
<dbReference type="SUPFAM" id="SSF54160">
    <property type="entry name" value="Chromo domain-like"/>
    <property type="match status" value="1"/>
</dbReference>
<keyword evidence="5" id="KW-1185">Reference proteome</keyword>
<feature type="compositionally biased region" description="Basic residues" evidence="2">
    <location>
        <begin position="157"/>
        <end position="166"/>
    </location>
</feature>
<evidence type="ECO:0000313" key="5">
    <source>
        <dbReference type="Proteomes" id="UP000005446"/>
    </source>
</evidence>
<feature type="compositionally biased region" description="Polar residues" evidence="2">
    <location>
        <begin position="346"/>
        <end position="358"/>
    </location>
</feature>
<evidence type="ECO:0000259" key="3">
    <source>
        <dbReference type="PROSITE" id="PS50013"/>
    </source>
</evidence>
<evidence type="ECO:0000256" key="1">
    <source>
        <dbReference type="ARBA" id="ARBA00011353"/>
    </source>
</evidence>
<feature type="compositionally biased region" description="Acidic residues" evidence="2">
    <location>
        <begin position="384"/>
        <end position="394"/>
    </location>
</feature>
<evidence type="ECO:0000256" key="2">
    <source>
        <dbReference type="SAM" id="MobiDB-lite"/>
    </source>
</evidence>
<feature type="domain" description="Chromo" evidence="3">
    <location>
        <begin position="392"/>
        <end position="432"/>
    </location>
</feature>
<evidence type="ECO:0000313" key="4">
    <source>
        <dbReference type="EMBL" id="EHL02035.1"/>
    </source>
</evidence>
<dbReference type="HOGENOM" id="CLU_549897_0_0_1"/>
<gene>
    <name evidence="4" type="ORF">M7I_1988</name>
</gene>
<dbReference type="EMBL" id="AGUE01000040">
    <property type="protein sequence ID" value="EHL02035.1"/>
    <property type="molecule type" value="Genomic_DNA"/>
</dbReference>
<dbReference type="GO" id="GO:0006338">
    <property type="term" value="P:chromatin remodeling"/>
    <property type="evidence" value="ECO:0007669"/>
    <property type="project" value="UniProtKB-ARBA"/>
</dbReference>
<dbReference type="OrthoDB" id="3543857at2759"/>
<dbReference type="InterPro" id="IPR016197">
    <property type="entry name" value="Chromo-like_dom_sf"/>
</dbReference>
<proteinExistence type="predicted"/>
<dbReference type="CDD" id="cd00024">
    <property type="entry name" value="CD_CSD"/>
    <property type="match status" value="1"/>
</dbReference>
<feature type="compositionally biased region" description="Low complexity" evidence="2">
    <location>
        <begin position="249"/>
        <end position="291"/>
    </location>
</feature>
<dbReference type="SMART" id="SM00298">
    <property type="entry name" value="CHROMO"/>
    <property type="match status" value="1"/>
</dbReference>
<protein>
    <recommendedName>
        <fullName evidence="3">Chromo domain-containing protein</fullName>
    </recommendedName>
</protein>
<organism evidence="4 5">
    <name type="scientific">Glarea lozoyensis (strain ATCC 74030 / MF5533)</name>
    <dbReference type="NCBI Taxonomy" id="1104152"/>
    <lineage>
        <taxon>Eukaryota</taxon>
        <taxon>Fungi</taxon>
        <taxon>Dikarya</taxon>
        <taxon>Ascomycota</taxon>
        <taxon>Pezizomycotina</taxon>
        <taxon>Leotiomycetes</taxon>
        <taxon>Helotiales</taxon>
        <taxon>Helotiaceae</taxon>
        <taxon>Glarea</taxon>
    </lineage>
</organism>
<feature type="region of interest" description="Disordered" evidence="2">
    <location>
        <begin position="443"/>
        <end position="501"/>
    </location>
</feature>
<dbReference type="Proteomes" id="UP000005446">
    <property type="component" value="Unassembled WGS sequence"/>
</dbReference>
<dbReference type="AlphaFoldDB" id="H0EHK6"/>
<sequence>MRRVGEPRFELQGLHDLKKGKRRVVRLSAYDTHSGDALLGRSTHTSYFDFVIAERPIYIPNSGPPLSPLSIMPSHDKDGVIEDEISRPDGTWFYVVTYPEKPALRVSVKPQNILKWVSRRTLEEWDIEESKRKEEVRADAEREVKMNASRGVEIVKPKQRRKRKGVAKAVPVGKRRSSAAAGPARMRQLVEEETAVFTSPTKSQKAKGPSLTNPQASVLAGLDDSGEEIDEDELAIAAQLRIDPRNFISRNSRSRSTTAPPRQTPSSSSTPRRTAASPSASTAPSPFFSSRNPTAASSSLTAYQTFESLERQSQIRTQTPLAQSPKKNMTIAQKYSSLPRAGPNMFNLSTAASHSSPLKSVHKPYSPPNPDEALDRGDVLSSSSEEEGESEWEVDTILDDTSYIDASGVRQTYYLIKWVGDWDDSWEPVENVSEGVVGRYLAKKGSSGGEEKSQGKGKGKEKIVRREEEAMDEVSEKGLFVSDDDAGMHSPRGLSDMYRRF</sequence>
<name>H0EHK6_GLAL7</name>
<dbReference type="InterPro" id="IPR000953">
    <property type="entry name" value="Chromo/chromo_shadow_dom"/>
</dbReference>
<feature type="region of interest" description="Disordered" evidence="2">
    <location>
        <begin position="342"/>
        <end position="394"/>
    </location>
</feature>